<name>A0ABP9DLD1_9BACT</name>
<keyword evidence="2" id="KW-1185">Reference proteome</keyword>
<dbReference type="RefSeq" id="WP_345373381.1">
    <property type="nucleotide sequence ID" value="NZ_BAABJX010000048.1"/>
</dbReference>
<gene>
    <name evidence="1" type="ORF">GCM10023331_30850</name>
</gene>
<dbReference type="EMBL" id="BAABJX010000048">
    <property type="protein sequence ID" value="GAA4843686.1"/>
    <property type="molecule type" value="Genomic_DNA"/>
</dbReference>
<comment type="caution">
    <text evidence="1">The sequence shown here is derived from an EMBL/GenBank/DDBJ whole genome shotgun (WGS) entry which is preliminary data.</text>
</comment>
<protein>
    <submittedName>
        <fullName evidence="1">Uncharacterized protein</fullName>
    </submittedName>
</protein>
<organism evidence="1 2">
    <name type="scientific">Algivirga pacifica</name>
    <dbReference type="NCBI Taxonomy" id="1162670"/>
    <lineage>
        <taxon>Bacteria</taxon>
        <taxon>Pseudomonadati</taxon>
        <taxon>Bacteroidota</taxon>
        <taxon>Cytophagia</taxon>
        <taxon>Cytophagales</taxon>
        <taxon>Flammeovirgaceae</taxon>
        <taxon>Algivirga</taxon>
    </lineage>
</organism>
<proteinExistence type="predicted"/>
<sequence length="119" mass="13926">MRTNRIVDTKHLPAFFIIFFMIILLASVSSSDSSFYAKGKKYLNSDKAISNKYGNVHNIMGENISEKSNSLETSVGFSFNSSNTHRTIYAILYFERENLQSEWYVSSFEEVRHWSERRY</sequence>
<dbReference type="Proteomes" id="UP001500298">
    <property type="component" value="Unassembled WGS sequence"/>
</dbReference>
<reference evidence="2" key="1">
    <citation type="journal article" date="2019" name="Int. J. Syst. Evol. Microbiol.">
        <title>The Global Catalogue of Microorganisms (GCM) 10K type strain sequencing project: providing services to taxonomists for standard genome sequencing and annotation.</title>
        <authorList>
            <consortium name="The Broad Institute Genomics Platform"/>
            <consortium name="The Broad Institute Genome Sequencing Center for Infectious Disease"/>
            <person name="Wu L."/>
            <person name="Ma J."/>
        </authorList>
    </citation>
    <scope>NUCLEOTIDE SEQUENCE [LARGE SCALE GENOMIC DNA]</scope>
    <source>
        <strain evidence="2">JCM 18326</strain>
    </source>
</reference>
<evidence type="ECO:0000313" key="1">
    <source>
        <dbReference type="EMBL" id="GAA4843686.1"/>
    </source>
</evidence>
<accession>A0ABP9DLD1</accession>
<evidence type="ECO:0000313" key="2">
    <source>
        <dbReference type="Proteomes" id="UP001500298"/>
    </source>
</evidence>